<dbReference type="InterPro" id="IPR007848">
    <property type="entry name" value="Small_mtfrase_dom"/>
</dbReference>
<dbReference type="AlphaFoldDB" id="A0A7J2TLN5"/>
<feature type="domain" description="Methyltransferase small" evidence="5">
    <location>
        <begin position="9"/>
        <end position="93"/>
    </location>
</feature>
<evidence type="ECO:0000256" key="4">
    <source>
        <dbReference type="ARBA" id="ARBA00022691"/>
    </source>
</evidence>
<keyword evidence="2 6" id="KW-0489">Methyltransferase</keyword>
<proteinExistence type="inferred from homology"/>
<dbReference type="EMBL" id="DSLA01000113">
    <property type="protein sequence ID" value="HEH35952.1"/>
    <property type="molecule type" value="Genomic_DNA"/>
</dbReference>
<evidence type="ECO:0000256" key="1">
    <source>
        <dbReference type="ARBA" id="ARBA00006149"/>
    </source>
</evidence>
<keyword evidence="3 6" id="KW-0808">Transferase</keyword>
<dbReference type="InterPro" id="IPR002052">
    <property type="entry name" value="DNA_methylase_N6_adenine_CS"/>
</dbReference>
<dbReference type="Gene3D" id="3.40.50.150">
    <property type="entry name" value="Vaccinia Virus protein VP39"/>
    <property type="match status" value="1"/>
</dbReference>
<evidence type="ECO:0000313" key="6">
    <source>
        <dbReference type="EMBL" id="HEH35952.1"/>
    </source>
</evidence>
<dbReference type="GO" id="GO:0032259">
    <property type="term" value="P:methylation"/>
    <property type="evidence" value="ECO:0007669"/>
    <property type="project" value="UniProtKB-KW"/>
</dbReference>
<dbReference type="PANTHER" id="PTHR45875">
    <property type="entry name" value="METHYLTRANSFERASE N6AMT1"/>
    <property type="match status" value="1"/>
</dbReference>
<comment type="similarity">
    <text evidence="1">Belongs to the eukaryotic/archaeal PrmC-related family.</text>
</comment>
<dbReference type="GO" id="GO:0035657">
    <property type="term" value="C:eRF1 methyltransferase complex"/>
    <property type="evidence" value="ECO:0007669"/>
    <property type="project" value="TreeGrafter"/>
</dbReference>
<organism evidence="6">
    <name type="scientific">Archaeoglobus fulgidus</name>
    <dbReference type="NCBI Taxonomy" id="2234"/>
    <lineage>
        <taxon>Archaea</taxon>
        <taxon>Methanobacteriati</taxon>
        <taxon>Methanobacteriota</taxon>
        <taxon>Archaeoglobi</taxon>
        <taxon>Archaeoglobales</taxon>
        <taxon>Archaeoglobaceae</taxon>
        <taxon>Archaeoglobus</taxon>
    </lineage>
</organism>
<comment type="caution">
    <text evidence="6">The sequence shown here is derived from an EMBL/GenBank/DDBJ whole genome shotgun (WGS) entry which is preliminary data.</text>
</comment>
<reference evidence="6" key="1">
    <citation type="journal article" date="2020" name="mSystems">
        <title>Genome- and Community-Level Interaction Insights into Carbon Utilization and Element Cycling Functions of Hydrothermarchaeota in Hydrothermal Sediment.</title>
        <authorList>
            <person name="Zhou Z."/>
            <person name="Liu Y."/>
            <person name="Xu W."/>
            <person name="Pan J."/>
            <person name="Luo Z.H."/>
            <person name="Li M."/>
        </authorList>
    </citation>
    <scope>NUCLEOTIDE SEQUENCE [LARGE SCALE GENOMIC DNA]</scope>
    <source>
        <strain evidence="6">SpSt-26</strain>
    </source>
</reference>
<protein>
    <submittedName>
        <fullName evidence="6">Protein methyltransferase</fullName>
    </submittedName>
</protein>
<evidence type="ECO:0000256" key="2">
    <source>
        <dbReference type="ARBA" id="ARBA00022603"/>
    </source>
</evidence>
<dbReference type="PANTHER" id="PTHR45875:SF1">
    <property type="entry name" value="METHYLTRANSFERASE N6AMT1"/>
    <property type="match status" value="1"/>
</dbReference>
<evidence type="ECO:0000259" key="5">
    <source>
        <dbReference type="Pfam" id="PF05175"/>
    </source>
</evidence>
<dbReference type="PROSITE" id="PS00092">
    <property type="entry name" value="N6_MTASE"/>
    <property type="match status" value="1"/>
</dbReference>
<gene>
    <name evidence="6" type="ORF">ENP88_07440</name>
</gene>
<dbReference type="NCBIfam" id="TIGR00537">
    <property type="entry name" value="hemK_rel_arch"/>
    <property type="match status" value="1"/>
</dbReference>
<accession>A0A7J2TLN5</accession>
<dbReference type="GO" id="GO:0008757">
    <property type="term" value="F:S-adenosylmethionine-dependent methyltransferase activity"/>
    <property type="evidence" value="ECO:0007669"/>
    <property type="project" value="TreeGrafter"/>
</dbReference>
<dbReference type="GO" id="GO:0003676">
    <property type="term" value="F:nucleic acid binding"/>
    <property type="evidence" value="ECO:0007669"/>
    <property type="project" value="InterPro"/>
</dbReference>
<dbReference type="InterPro" id="IPR052190">
    <property type="entry name" value="Euk-Arch_PrmC-MTase"/>
</dbReference>
<dbReference type="InterPro" id="IPR029063">
    <property type="entry name" value="SAM-dependent_MTases_sf"/>
</dbReference>
<dbReference type="SUPFAM" id="SSF53335">
    <property type="entry name" value="S-adenosyl-L-methionine-dependent methyltransferases"/>
    <property type="match status" value="1"/>
</dbReference>
<sequence length="177" mass="20222">MIYEPAEDSELLLRSALREVKTEDTVIEVGAGSGFVAEKLVGKCSFLLTTDISPFAVRELKRKNLNVVRTDIAKGIRMKFSLVLFNPPYVELEEELKRGLWEDCSIDGGKGGIEVICKFLDMLRDFMEENGRAIIVVSSMNTGVFEEIRKRGFDFEIIDEEKLFFEKLYAVKIWIPK</sequence>
<dbReference type="Pfam" id="PF05175">
    <property type="entry name" value="MTS"/>
    <property type="match status" value="1"/>
</dbReference>
<evidence type="ECO:0000256" key="3">
    <source>
        <dbReference type="ARBA" id="ARBA00022679"/>
    </source>
</evidence>
<dbReference type="InterPro" id="IPR004557">
    <property type="entry name" value="PrmC-related"/>
</dbReference>
<keyword evidence="4" id="KW-0949">S-adenosyl-L-methionine</keyword>
<name>A0A7J2TLN5_ARCFL</name>
<dbReference type="GO" id="GO:0008276">
    <property type="term" value="F:protein methyltransferase activity"/>
    <property type="evidence" value="ECO:0007669"/>
    <property type="project" value="TreeGrafter"/>
</dbReference>